<dbReference type="AlphaFoldDB" id="A0A382QUJ1"/>
<accession>A0A382QUJ1</accession>
<name>A0A382QUJ1_9ZZZZ</name>
<gene>
    <name evidence="1" type="ORF">METZ01_LOCUS341356</name>
</gene>
<reference evidence="1" key="1">
    <citation type="submission" date="2018-05" db="EMBL/GenBank/DDBJ databases">
        <authorList>
            <person name="Lanie J.A."/>
            <person name="Ng W.-L."/>
            <person name="Kazmierczak K.M."/>
            <person name="Andrzejewski T.M."/>
            <person name="Davidsen T.M."/>
            <person name="Wayne K.J."/>
            <person name="Tettelin H."/>
            <person name="Glass J.I."/>
            <person name="Rusch D."/>
            <person name="Podicherti R."/>
            <person name="Tsui H.-C.T."/>
            <person name="Winkler M.E."/>
        </authorList>
    </citation>
    <scope>NUCLEOTIDE SEQUENCE</scope>
</reference>
<organism evidence="1">
    <name type="scientific">marine metagenome</name>
    <dbReference type="NCBI Taxonomy" id="408172"/>
    <lineage>
        <taxon>unclassified sequences</taxon>
        <taxon>metagenomes</taxon>
        <taxon>ecological metagenomes</taxon>
    </lineage>
</organism>
<dbReference type="EMBL" id="UINC01116631">
    <property type="protein sequence ID" value="SVC88502.1"/>
    <property type="molecule type" value="Genomic_DNA"/>
</dbReference>
<protein>
    <submittedName>
        <fullName evidence="1">Uncharacterized protein</fullName>
    </submittedName>
</protein>
<proteinExistence type="predicted"/>
<evidence type="ECO:0000313" key="1">
    <source>
        <dbReference type="EMBL" id="SVC88502.1"/>
    </source>
</evidence>
<sequence>MNFNKNLIFTNQIFLKVSFDKNESLEKIIKTLKTDYENQWKKTNQINTSIKLSLTLSLNSQNYDLIKKLEKELSNLDLVSNYYIDNFSSQMTIYKIIYNGTPDKFIQEIENSGLKLDTSFRIWRIR</sequence>